<evidence type="ECO:0000259" key="6">
    <source>
        <dbReference type="Pfam" id="PF01386"/>
    </source>
</evidence>
<dbReference type="RefSeq" id="XP_024364761.1">
    <property type="nucleotide sequence ID" value="XM_024508993.2"/>
</dbReference>
<dbReference type="PaxDb" id="3218-PP1S178_83V6.1"/>
<evidence type="ECO:0000256" key="1">
    <source>
        <dbReference type="ARBA" id="ARBA00022730"/>
    </source>
</evidence>
<dbReference type="HAMAP" id="MF_01334">
    <property type="entry name" value="Ribosomal_bL25_CTC"/>
    <property type="match status" value="1"/>
</dbReference>
<dbReference type="AlphaFoldDB" id="A0A2K1IGY2"/>
<dbReference type="SUPFAM" id="SSF50715">
    <property type="entry name" value="Ribosomal protein L25-like"/>
    <property type="match status" value="1"/>
</dbReference>
<keyword evidence="1" id="KW-0699">rRNA-binding</keyword>
<dbReference type="InterPro" id="IPR029751">
    <property type="entry name" value="Ribosomal_L25_dom"/>
</dbReference>
<keyword evidence="4" id="KW-0687">Ribonucleoprotein</keyword>
<dbReference type="GeneID" id="112277034"/>
<evidence type="ECO:0000313" key="10">
    <source>
        <dbReference type="Proteomes" id="UP000006727"/>
    </source>
</evidence>
<dbReference type="InterPro" id="IPR011035">
    <property type="entry name" value="Ribosomal_bL25/Gln-tRNA_synth"/>
</dbReference>
<dbReference type="KEGG" id="ppp:112277034"/>
<evidence type="ECO:0000313" key="8">
    <source>
        <dbReference type="EMBL" id="PNR28530.1"/>
    </source>
</evidence>
<dbReference type="Gramene" id="Pp3c24_15540V3.1">
    <property type="protein sequence ID" value="PAC:32909626.CDS.1"/>
    <property type="gene ID" value="Pp3c24_15540"/>
</dbReference>
<dbReference type="InterPro" id="IPR037121">
    <property type="entry name" value="Ribosomal_bL25_C"/>
</dbReference>
<reference evidence="9" key="3">
    <citation type="submission" date="2020-12" db="UniProtKB">
        <authorList>
            <consortium name="EnsemblPlants"/>
        </authorList>
    </citation>
    <scope>IDENTIFICATION</scope>
</reference>
<dbReference type="GO" id="GO:0003735">
    <property type="term" value="F:structural constituent of ribosome"/>
    <property type="evidence" value="ECO:0007669"/>
    <property type="project" value="InterPro"/>
</dbReference>
<feature type="region of interest" description="Disordered" evidence="5">
    <location>
        <begin position="19"/>
        <end position="39"/>
    </location>
</feature>
<dbReference type="PANTHER" id="PTHR33284:SF1">
    <property type="entry name" value="RIBOSOMAL PROTEIN L25_GLN-TRNA SYNTHETASE, ANTI-CODON-BINDING DOMAIN-CONTAINING PROTEIN"/>
    <property type="match status" value="1"/>
</dbReference>
<dbReference type="InterPro" id="IPR020056">
    <property type="entry name" value="Rbsml_bL25/Gln-tRNA_synth_N"/>
</dbReference>
<evidence type="ECO:0000256" key="4">
    <source>
        <dbReference type="ARBA" id="ARBA00023274"/>
    </source>
</evidence>
<keyword evidence="3" id="KW-0689">Ribosomal protein</keyword>
<dbReference type="InterPro" id="IPR020057">
    <property type="entry name" value="Ribosomal_bL25_b-dom"/>
</dbReference>
<dbReference type="Pfam" id="PF14693">
    <property type="entry name" value="Ribosomal_TL5_C"/>
    <property type="match status" value="1"/>
</dbReference>
<dbReference type="GO" id="GO:0006412">
    <property type="term" value="P:translation"/>
    <property type="evidence" value="ECO:0000318"/>
    <property type="project" value="GO_Central"/>
</dbReference>
<dbReference type="GO" id="GO:0008097">
    <property type="term" value="F:5S rRNA binding"/>
    <property type="evidence" value="ECO:0000318"/>
    <property type="project" value="GO_Central"/>
</dbReference>
<dbReference type="Proteomes" id="UP000006727">
    <property type="component" value="Chromosome 24"/>
</dbReference>
<keyword evidence="10" id="KW-1185">Reference proteome</keyword>
<reference evidence="8 10" key="1">
    <citation type="journal article" date="2008" name="Science">
        <title>The Physcomitrella genome reveals evolutionary insights into the conquest of land by plants.</title>
        <authorList>
            <person name="Rensing S."/>
            <person name="Lang D."/>
            <person name="Zimmer A."/>
            <person name="Terry A."/>
            <person name="Salamov A."/>
            <person name="Shapiro H."/>
            <person name="Nishiyama T."/>
            <person name="Perroud P.-F."/>
            <person name="Lindquist E."/>
            <person name="Kamisugi Y."/>
            <person name="Tanahashi T."/>
            <person name="Sakakibara K."/>
            <person name="Fujita T."/>
            <person name="Oishi K."/>
            <person name="Shin-I T."/>
            <person name="Kuroki Y."/>
            <person name="Toyoda A."/>
            <person name="Suzuki Y."/>
            <person name="Hashimoto A."/>
            <person name="Yamaguchi K."/>
            <person name="Sugano A."/>
            <person name="Kohara Y."/>
            <person name="Fujiyama A."/>
            <person name="Anterola A."/>
            <person name="Aoki S."/>
            <person name="Ashton N."/>
            <person name="Barbazuk W.B."/>
            <person name="Barker E."/>
            <person name="Bennetzen J."/>
            <person name="Bezanilla M."/>
            <person name="Blankenship R."/>
            <person name="Cho S.H."/>
            <person name="Dutcher S."/>
            <person name="Estelle M."/>
            <person name="Fawcett J.A."/>
            <person name="Gundlach H."/>
            <person name="Hanada K."/>
            <person name="Heyl A."/>
            <person name="Hicks K.A."/>
            <person name="Hugh J."/>
            <person name="Lohr M."/>
            <person name="Mayer K."/>
            <person name="Melkozernov A."/>
            <person name="Murata T."/>
            <person name="Nelson D."/>
            <person name="Pils B."/>
            <person name="Prigge M."/>
            <person name="Reiss B."/>
            <person name="Renner T."/>
            <person name="Rombauts S."/>
            <person name="Rushton P."/>
            <person name="Sanderfoot A."/>
            <person name="Schween G."/>
            <person name="Shiu S.-H."/>
            <person name="Stueber K."/>
            <person name="Theodoulou F.L."/>
            <person name="Tu H."/>
            <person name="Van de Peer Y."/>
            <person name="Verrier P.J."/>
            <person name="Waters E."/>
            <person name="Wood A."/>
            <person name="Yang L."/>
            <person name="Cove D."/>
            <person name="Cuming A."/>
            <person name="Hasebe M."/>
            <person name="Lucas S."/>
            <person name="Mishler D.B."/>
            <person name="Reski R."/>
            <person name="Grigoriev I."/>
            <person name="Quatrano R.S."/>
            <person name="Boore J.L."/>
        </authorList>
    </citation>
    <scope>NUCLEOTIDE SEQUENCE [LARGE SCALE GENOMIC DNA]</scope>
    <source>
        <strain evidence="9 10">cv. Gransden 2004</strain>
    </source>
</reference>
<evidence type="ECO:0000313" key="9">
    <source>
        <dbReference type="EnsemblPlants" id="PAC:32909626.CDS.1"/>
    </source>
</evidence>
<dbReference type="Gene3D" id="2.170.120.20">
    <property type="entry name" value="Ribosomal protein L25, beta domain"/>
    <property type="match status" value="1"/>
</dbReference>
<dbReference type="EnsemblPlants" id="Pp3c24_15540V3.1">
    <property type="protein sequence ID" value="PAC:32909626.CDS.1"/>
    <property type="gene ID" value="Pp3c24_15540"/>
</dbReference>
<dbReference type="Pfam" id="PF01386">
    <property type="entry name" value="Ribosomal_L25p"/>
    <property type="match status" value="1"/>
</dbReference>
<sequence length="318" mass="34460">MWGARGARLGRNLGCIRRGVGSSGQQSVRDSSSPWLSVESSPLRGVTARSLSTEASSAFTGEARFRATGGVVQSWKHVRYFSQGAAVVLEGDSSETEQLLPKEEEKAEEVILGFPRHGSGKIVSKKERRVGRVPSIVFSQENGHIGGNKQLISVETKQIERLIKRLGKSSFLSSTFDLEVYDDQGNVQAKERVLPRSIHLHAGTDKVMNVTFIRAPPTASLKVDVPLIFIGEDACPGIRKGGYIYTMMRTVKYRCPGNSIPSGIEVDLSTLDMGEKILLRDLNVPSELRLVKKDSSLPVCKVMGSRTSSAAASADAAS</sequence>
<gene>
    <name evidence="9" type="primary">LOC112277034</name>
    <name evidence="8" type="ORF">PHYPA_029122</name>
</gene>
<accession>A0A2K1IGY2</accession>
<organism evidence="8">
    <name type="scientific">Physcomitrium patens</name>
    <name type="common">Spreading-leaved earth moss</name>
    <name type="synonym">Physcomitrella patens</name>
    <dbReference type="NCBI Taxonomy" id="3218"/>
    <lineage>
        <taxon>Eukaryota</taxon>
        <taxon>Viridiplantae</taxon>
        <taxon>Streptophyta</taxon>
        <taxon>Embryophyta</taxon>
        <taxon>Bryophyta</taxon>
        <taxon>Bryophytina</taxon>
        <taxon>Bryopsida</taxon>
        <taxon>Funariidae</taxon>
        <taxon>Funariales</taxon>
        <taxon>Funariaceae</taxon>
        <taxon>Physcomitrium</taxon>
    </lineage>
</organism>
<dbReference type="InterPro" id="IPR020930">
    <property type="entry name" value="Ribosomal_uL5_bac-type"/>
</dbReference>
<evidence type="ECO:0000256" key="5">
    <source>
        <dbReference type="SAM" id="MobiDB-lite"/>
    </source>
</evidence>
<evidence type="ECO:0000259" key="7">
    <source>
        <dbReference type="Pfam" id="PF14693"/>
    </source>
</evidence>
<dbReference type="EMBL" id="ABEU02000024">
    <property type="protein sequence ID" value="PNR28530.1"/>
    <property type="molecule type" value="Genomic_DNA"/>
</dbReference>
<dbReference type="PANTHER" id="PTHR33284">
    <property type="entry name" value="RIBOSOMAL PROTEIN L25/GLN-TRNA SYNTHETASE, ANTI-CODON-BINDING DOMAIN-CONTAINING PROTEIN"/>
    <property type="match status" value="1"/>
</dbReference>
<dbReference type="EnsemblPlants" id="Pp3c24_15540V3.2">
    <property type="protein sequence ID" value="PAC:32909627.CDS.1"/>
    <property type="gene ID" value="Pp3c24_15540"/>
</dbReference>
<dbReference type="InterPro" id="IPR001021">
    <property type="entry name" value="Ribosomal_bL25_long"/>
</dbReference>
<keyword evidence="2" id="KW-0694">RNA-binding</keyword>
<dbReference type="GO" id="GO:0022625">
    <property type="term" value="C:cytosolic large ribosomal subunit"/>
    <property type="evidence" value="ECO:0000318"/>
    <property type="project" value="GO_Central"/>
</dbReference>
<reference evidence="8 10" key="2">
    <citation type="journal article" date="2018" name="Plant J.">
        <title>The Physcomitrella patens chromosome-scale assembly reveals moss genome structure and evolution.</title>
        <authorList>
            <person name="Lang D."/>
            <person name="Ullrich K.K."/>
            <person name="Murat F."/>
            <person name="Fuchs J."/>
            <person name="Jenkins J."/>
            <person name="Haas F.B."/>
            <person name="Piednoel M."/>
            <person name="Gundlach H."/>
            <person name="Van Bel M."/>
            <person name="Meyberg R."/>
            <person name="Vives C."/>
            <person name="Morata J."/>
            <person name="Symeonidi A."/>
            <person name="Hiss M."/>
            <person name="Muchero W."/>
            <person name="Kamisugi Y."/>
            <person name="Saleh O."/>
            <person name="Blanc G."/>
            <person name="Decker E.L."/>
            <person name="van Gessel N."/>
            <person name="Grimwood J."/>
            <person name="Hayes R.D."/>
            <person name="Graham S.W."/>
            <person name="Gunter L.E."/>
            <person name="McDaniel S.F."/>
            <person name="Hoernstein S.N.W."/>
            <person name="Larsson A."/>
            <person name="Li F.W."/>
            <person name="Perroud P.F."/>
            <person name="Phillips J."/>
            <person name="Ranjan P."/>
            <person name="Rokshar D.S."/>
            <person name="Rothfels C.J."/>
            <person name="Schneider L."/>
            <person name="Shu S."/>
            <person name="Stevenson D.W."/>
            <person name="Thummler F."/>
            <person name="Tillich M."/>
            <person name="Villarreal Aguilar J.C."/>
            <person name="Widiez T."/>
            <person name="Wong G.K."/>
            <person name="Wymore A."/>
            <person name="Zhang Y."/>
            <person name="Zimmer A.D."/>
            <person name="Quatrano R.S."/>
            <person name="Mayer K.F.X."/>
            <person name="Goodstein D."/>
            <person name="Casacuberta J.M."/>
            <person name="Vandepoele K."/>
            <person name="Reski R."/>
            <person name="Cuming A.C."/>
            <person name="Tuskan G.A."/>
            <person name="Maumus F."/>
            <person name="Salse J."/>
            <person name="Schmutz J."/>
            <person name="Rensing S.A."/>
        </authorList>
    </citation>
    <scope>NUCLEOTIDE SEQUENCE [LARGE SCALE GENOMIC DNA]</scope>
    <source>
        <strain evidence="9 10">cv. Gransden 2004</strain>
    </source>
</reference>
<dbReference type="OMA" id="MWIHRPL"/>
<evidence type="ECO:0000256" key="2">
    <source>
        <dbReference type="ARBA" id="ARBA00022884"/>
    </source>
</evidence>
<protein>
    <submittedName>
        <fullName evidence="8 9">Uncharacterized protein</fullName>
    </submittedName>
</protein>
<feature type="domain" description="Large ribosomal subunit protein bL25 L25" evidence="6">
    <location>
        <begin position="115"/>
        <end position="212"/>
    </location>
</feature>
<proteinExistence type="inferred from homology"/>
<dbReference type="FunCoup" id="A0A2K1IGY2">
    <property type="interactions" value="678"/>
</dbReference>
<feature type="domain" description="Large ribosomal subunit protein bL25 beta" evidence="7">
    <location>
        <begin position="221"/>
        <end position="304"/>
    </location>
</feature>
<dbReference type="STRING" id="3218.A0A2K1IGY2"/>
<name>A0A2K1IGY2_PHYPA</name>
<dbReference type="Gene3D" id="2.40.240.10">
    <property type="entry name" value="Ribosomal Protein L25, Chain P"/>
    <property type="match status" value="1"/>
</dbReference>
<dbReference type="Gramene" id="Pp3c24_15540V3.2">
    <property type="protein sequence ID" value="PAC:32909627.CDS.1"/>
    <property type="gene ID" value="Pp3c24_15540"/>
</dbReference>
<dbReference type="OrthoDB" id="193674at2759"/>
<evidence type="ECO:0000256" key="3">
    <source>
        <dbReference type="ARBA" id="ARBA00022980"/>
    </source>
</evidence>